<name>A0A0C9X751_9AGAR</name>
<accession>A0A0C9X751</accession>
<sequence>MIVQHNVYWVQRESSPWRTVVGRQYNLKVDVISPMRLAYLIPKHRKNASSKLRSFALPEL</sequence>
<evidence type="ECO:0000313" key="1">
    <source>
        <dbReference type="EMBL" id="KIK00886.1"/>
    </source>
</evidence>
<proteinExistence type="predicted"/>
<reference evidence="1 2" key="1">
    <citation type="submission" date="2014-04" db="EMBL/GenBank/DDBJ databases">
        <authorList>
            <consortium name="DOE Joint Genome Institute"/>
            <person name="Kuo A."/>
            <person name="Kohler A."/>
            <person name="Nagy L.G."/>
            <person name="Floudas D."/>
            <person name="Copeland A."/>
            <person name="Barry K.W."/>
            <person name="Cichocki N."/>
            <person name="Veneault-Fourrey C."/>
            <person name="LaButti K."/>
            <person name="Lindquist E.A."/>
            <person name="Lipzen A."/>
            <person name="Lundell T."/>
            <person name="Morin E."/>
            <person name="Murat C."/>
            <person name="Sun H."/>
            <person name="Tunlid A."/>
            <person name="Henrissat B."/>
            <person name="Grigoriev I.V."/>
            <person name="Hibbett D.S."/>
            <person name="Martin F."/>
            <person name="Nordberg H.P."/>
            <person name="Cantor M.N."/>
            <person name="Hua S.X."/>
        </authorList>
    </citation>
    <scope>NUCLEOTIDE SEQUENCE [LARGE SCALE GENOMIC DNA]</scope>
    <source>
        <strain evidence="1 2">LaAM-08-1</strain>
    </source>
</reference>
<evidence type="ECO:0000313" key="2">
    <source>
        <dbReference type="Proteomes" id="UP000054477"/>
    </source>
</evidence>
<organism evidence="1 2">
    <name type="scientific">Laccaria amethystina LaAM-08-1</name>
    <dbReference type="NCBI Taxonomy" id="1095629"/>
    <lineage>
        <taxon>Eukaryota</taxon>
        <taxon>Fungi</taxon>
        <taxon>Dikarya</taxon>
        <taxon>Basidiomycota</taxon>
        <taxon>Agaricomycotina</taxon>
        <taxon>Agaricomycetes</taxon>
        <taxon>Agaricomycetidae</taxon>
        <taxon>Agaricales</taxon>
        <taxon>Agaricineae</taxon>
        <taxon>Hydnangiaceae</taxon>
        <taxon>Laccaria</taxon>
    </lineage>
</organism>
<keyword evidence="2" id="KW-1185">Reference proteome</keyword>
<dbReference type="EMBL" id="KN838617">
    <property type="protein sequence ID" value="KIK00886.1"/>
    <property type="molecule type" value="Genomic_DNA"/>
</dbReference>
<dbReference type="AlphaFoldDB" id="A0A0C9X751"/>
<protein>
    <submittedName>
        <fullName evidence="1">Unplaced genomic scaffold K443scaffold_82, whole genome shotgun sequence</fullName>
    </submittedName>
</protein>
<dbReference type="Proteomes" id="UP000054477">
    <property type="component" value="Unassembled WGS sequence"/>
</dbReference>
<gene>
    <name evidence="1" type="ORF">K443DRAFT_678897</name>
</gene>
<reference evidence="2" key="2">
    <citation type="submission" date="2015-01" db="EMBL/GenBank/DDBJ databases">
        <title>Evolutionary Origins and Diversification of the Mycorrhizal Mutualists.</title>
        <authorList>
            <consortium name="DOE Joint Genome Institute"/>
            <consortium name="Mycorrhizal Genomics Consortium"/>
            <person name="Kohler A."/>
            <person name="Kuo A."/>
            <person name="Nagy L.G."/>
            <person name="Floudas D."/>
            <person name="Copeland A."/>
            <person name="Barry K.W."/>
            <person name="Cichocki N."/>
            <person name="Veneault-Fourrey C."/>
            <person name="LaButti K."/>
            <person name="Lindquist E.A."/>
            <person name="Lipzen A."/>
            <person name="Lundell T."/>
            <person name="Morin E."/>
            <person name="Murat C."/>
            <person name="Riley R."/>
            <person name="Ohm R."/>
            <person name="Sun H."/>
            <person name="Tunlid A."/>
            <person name="Henrissat B."/>
            <person name="Grigoriev I.V."/>
            <person name="Hibbett D.S."/>
            <person name="Martin F."/>
        </authorList>
    </citation>
    <scope>NUCLEOTIDE SEQUENCE [LARGE SCALE GENOMIC DNA]</scope>
    <source>
        <strain evidence="2">LaAM-08-1</strain>
    </source>
</reference>
<dbReference type="HOGENOM" id="CLU_2942139_0_0_1"/>